<reference evidence="2 3" key="1">
    <citation type="submission" date="2016-11" db="EMBL/GenBank/DDBJ databases">
        <authorList>
            <person name="Jaros S."/>
            <person name="Januszkiewicz K."/>
            <person name="Wedrychowicz H."/>
        </authorList>
    </citation>
    <scope>NUCLEOTIDE SEQUENCE [LARGE SCALE GENOMIC DNA]</scope>
    <source>
        <strain evidence="2 3">DSM 16010</strain>
    </source>
</reference>
<keyword evidence="1" id="KW-1133">Transmembrane helix</keyword>
<dbReference type="Proteomes" id="UP000184206">
    <property type="component" value="Unassembled WGS sequence"/>
</dbReference>
<dbReference type="Pfam" id="PF08905">
    <property type="entry name" value="DUF1850"/>
    <property type="match status" value="1"/>
</dbReference>
<dbReference type="AlphaFoldDB" id="A0A1M7DQE4"/>
<name>A0A1M7DQE4_9BACL</name>
<sequence length="163" mass="18740">MLSATTMNNRKLWLTTGSIFTVLLLFFLWPRSALVIEAEGYAPLCLKAETFELHWIHSIEHEEWYEVYEIHDGNLLLTKTYFKTFGAGVPTDSETPPKITDDGFVEFTVNDTYSELYMNVSENVKTRIVQNDHEHLLYEMFETNTSVEISIGDKPLFCNSEGG</sequence>
<accession>A0A1M7DQE4</accession>
<dbReference type="STRING" id="1123231.SAMN02745189_00958"/>
<evidence type="ECO:0008006" key="4">
    <source>
        <dbReference type="Google" id="ProtNLM"/>
    </source>
</evidence>
<feature type="transmembrane region" description="Helical" evidence="1">
    <location>
        <begin position="12"/>
        <end position="29"/>
    </location>
</feature>
<keyword evidence="1" id="KW-0812">Transmembrane</keyword>
<keyword evidence="3" id="KW-1185">Reference proteome</keyword>
<proteinExistence type="predicted"/>
<gene>
    <name evidence="2" type="ORF">SAMN02745189_00958</name>
</gene>
<dbReference type="EMBL" id="FRCF01000003">
    <property type="protein sequence ID" value="SHL81706.1"/>
    <property type="molecule type" value="Genomic_DNA"/>
</dbReference>
<dbReference type="InterPro" id="IPR015001">
    <property type="entry name" value="DUF1850"/>
</dbReference>
<organism evidence="2 3">
    <name type="scientific">Lacicoccus alkaliphilus DSM 16010</name>
    <dbReference type="NCBI Taxonomy" id="1123231"/>
    <lineage>
        <taxon>Bacteria</taxon>
        <taxon>Bacillati</taxon>
        <taxon>Bacillota</taxon>
        <taxon>Bacilli</taxon>
        <taxon>Bacillales</taxon>
        <taxon>Salinicoccaceae</taxon>
        <taxon>Lacicoccus</taxon>
    </lineage>
</organism>
<evidence type="ECO:0000256" key="1">
    <source>
        <dbReference type="SAM" id="Phobius"/>
    </source>
</evidence>
<dbReference type="OrthoDB" id="4411648at2"/>
<protein>
    <recommendedName>
        <fullName evidence="4">DUF1850 domain-containing protein</fullName>
    </recommendedName>
</protein>
<evidence type="ECO:0000313" key="2">
    <source>
        <dbReference type="EMBL" id="SHL81706.1"/>
    </source>
</evidence>
<keyword evidence="1" id="KW-0472">Membrane</keyword>
<evidence type="ECO:0000313" key="3">
    <source>
        <dbReference type="Proteomes" id="UP000184206"/>
    </source>
</evidence>